<proteinExistence type="predicted"/>
<dbReference type="EMBL" id="BK014897">
    <property type="protein sequence ID" value="DAD81211.1"/>
    <property type="molecule type" value="Genomic_DNA"/>
</dbReference>
<reference evidence="1" key="1">
    <citation type="journal article" date="2021" name="Proc. Natl. Acad. Sci. U.S.A.">
        <title>A Catalog of Tens of Thousands of Viruses from Human Metagenomes Reveals Hidden Associations with Chronic Diseases.</title>
        <authorList>
            <person name="Tisza M.J."/>
            <person name="Buck C.B."/>
        </authorList>
    </citation>
    <scope>NUCLEOTIDE SEQUENCE</scope>
    <source>
        <strain evidence="1">CtrsQ3</strain>
    </source>
</reference>
<accession>A0A8S5MH16</accession>
<name>A0A8S5MH16_9VIRU</name>
<sequence length="56" mass="6579">MMTKEERKNVNEELVALLLSFPEKQAAAILKAVTQDHFWDLPESEQVELLRRCIHE</sequence>
<evidence type="ECO:0000313" key="1">
    <source>
        <dbReference type="EMBL" id="DAD81211.1"/>
    </source>
</evidence>
<organism evidence="1">
    <name type="scientific">Phage sp. ctrsQ3</name>
    <dbReference type="NCBI Taxonomy" id="2826752"/>
    <lineage>
        <taxon>Viruses</taxon>
    </lineage>
</organism>
<protein>
    <submittedName>
        <fullName evidence="1">Uncharacterized protein</fullName>
    </submittedName>
</protein>